<accession>A0A409YD00</accession>
<proteinExistence type="predicted"/>
<evidence type="ECO:0000256" key="2">
    <source>
        <dbReference type="SAM" id="MobiDB-lite"/>
    </source>
</evidence>
<protein>
    <submittedName>
        <fullName evidence="3">Uncharacterized protein</fullName>
    </submittedName>
</protein>
<sequence>MSRPRGGTPLTGGMPSLEAANQAQIEDLVQRNMTLNHTIQRLNEQVELERKKCTTAVNDMRDKWLANQKEWKEGCEDLLSSYRIVQKTLEYELAKERSGIYQEMAATREEKLLRLQREYKITLFQMKEEELENKLEDMEEDYQSRIEVLQATLDETKKRCADYMSKYKDGQESWSRAHKEKEDKEASVTKMRGELANLTAASETLKSKLERTKLQLDGSQTRIADLERTNDELQRTNKDLTRQLEQWKSLETREGEAAEEQRKHRLALEVELRQLKEESQKKEEENERIIAKSNRKIEKLSNAVSQLEVGAFAKIVQEIINSLVLKETVAEAEKEANASRKDVLKLQKQLERLKSDLEEERARVRPPSPQKLRKDRKETSSPVDEDDNSVEEVAATRTKTEKRNKPASSSKDEEVTTTKPKARKQPVIARKTTGSKPPPKRAVPSSPKEDRGDDSEIEEIPDPGPLKKTTKDKGHVEEKGKGKGKKKAQEDEDDSAGEESEPAPKRKGKRKGRSSDEELEESTTSKPVAGPSKSRNKQGDTSTKPVKASSRAASRQPQGRGASVLEQDVEGKKKKRKINIFPTASSMGGPGAALTFGNLNVGDGNLNIPTVLSPVKDDDLVPARATSSNMLSSILKFTRR</sequence>
<dbReference type="OrthoDB" id="2681654at2759"/>
<dbReference type="STRING" id="181874.A0A409YD00"/>
<keyword evidence="4" id="KW-1185">Reference proteome</keyword>
<dbReference type="AlphaFoldDB" id="A0A409YD00"/>
<gene>
    <name evidence="3" type="ORF">CVT24_000366</name>
</gene>
<reference evidence="3 4" key="1">
    <citation type="journal article" date="2018" name="Evol. Lett.">
        <title>Horizontal gene cluster transfer increased hallucinogenic mushroom diversity.</title>
        <authorList>
            <person name="Reynolds H.T."/>
            <person name="Vijayakumar V."/>
            <person name="Gluck-Thaler E."/>
            <person name="Korotkin H.B."/>
            <person name="Matheny P.B."/>
            <person name="Slot J.C."/>
        </authorList>
    </citation>
    <scope>NUCLEOTIDE SEQUENCE [LARGE SCALE GENOMIC DNA]</scope>
    <source>
        <strain evidence="3 4">2629</strain>
    </source>
</reference>
<dbReference type="Proteomes" id="UP000284842">
    <property type="component" value="Unassembled WGS sequence"/>
</dbReference>
<evidence type="ECO:0000256" key="1">
    <source>
        <dbReference type="SAM" id="Coils"/>
    </source>
</evidence>
<name>A0A409YD00_9AGAR</name>
<feature type="coiled-coil region" evidence="1">
    <location>
        <begin position="25"/>
        <end position="52"/>
    </location>
</feature>
<feature type="compositionally biased region" description="Basic and acidic residues" evidence="2">
    <location>
        <begin position="398"/>
        <end position="416"/>
    </location>
</feature>
<feature type="coiled-coil region" evidence="1">
    <location>
        <begin position="121"/>
        <end position="166"/>
    </location>
</feature>
<feature type="compositionally biased region" description="Basic and acidic residues" evidence="2">
    <location>
        <begin position="469"/>
        <end position="481"/>
    </location>
</feature>
<feature type="compositionally biased region" description="Acidic residues" evidence="2">
    <location>
        <begin position="490"/>
        <end position="501"/>
    </location>
</feature>
<dbReference type="InParanoid" id="A0A409YD00"/>
<comment type="caution">
    <text evidence="3">The sequence shown here is derived from an EMBL/GenBank/DDBJ whole genome shotgun (WGS) entry which is preliminary data.</text>
</comment>
<feature type="region of interest" description="Disordered" evidence="2">
    <location>
        <begin position="357"/>
        <end position="576"/>
    </location>
</feature>
<evidence type="ECO:0000313" key="4">
    <source>
        <dbReference type="Proteomes" id="UP000284842"/>
    </source>
</evidence>
<dbReference type="EMBL" id="NHTK01001285">
    <property type="protein sequence ID" value="PPR00881.1"/>
    <property type="molecule type" value="Genomic_DNA"/>
</dbReference>
<evidence type="ECO:0000313" key="3">
    <source>
        <dbReference type="EMBL" id="PPR00881.1"/>
    </source>
</evidence>
<feature type="compositionally biased region" description="Acidic residues" evidence="2">
    <location>
        <begin position="452"/>
        <end position="461"/>
    </location>
</feature>
<organism evidence="3 4">
    <name type="scientific">Panaeolus cyanescens</name>
    <dbReference type="NCBI Taxonomy" id="181874"/>
    <lineage>
        <taxon>Eukaryota</taxon>
        <taxon>Fungi</taxon>
        <taxon>Dikarya</taxon>
        <taxon>Basidiomycota</taxon>
        <taxon>Agaricomycotina</taxon>
        <taxon>Agaricomycetes</taxon>
        <taxon>Agaricomycetidae</taxon>
        <taxon>Agaricales</taxon>
        <taxon>Agaricineae</taxon>
        <taxon>Galeropsidaceae</taxon>
        <taxon>Panaeolus</taxon>
    </lineage>
</organism>
<keyword evidence="1" id="KW-0175">Coiled coil</keyword>